<dbReference type="Pfam" id="PF03264">
    <property type="entry name" value="Cytochrom_NNT"/>
    <property type="match status" value="1"/>
</dbReference>
<comment type="PTM">
    <text evidence="15">Binds 5 heme groups per subunit.</text>
</comment>
<evidence type="ECO:0000313" key="22">
    <source>
        <dbReference type="Proteomes" id="UP000241440"/>
    </source>
</evidence>
<dbReference type="Proteomes" id="UP000240989">
    <property type="component" value="Unassembled WGS sequence"/>
</dbReference>
<feature type="binding site" description="axial binding residue" evidence="16">
    <location>
        <position position="342"/>
    </location>
    <ligand>
        <name>heme</name>
        <dbReference type="ChEBI" id="CHEBI:30413"/>
        <label>5</label>
    </ligand>
    <ligandPart>
        <name>Fe</name>
        <dbReference type="ChEBI" id="CHEBI:18248"/>
    </ligandPart>
</feature>
<feature type="binding site" description="covalent" evidence="15">
    <location>
        <position position="172"/>
    </location>
    <ligand>
        <name>heme</name>
        <dbReference type="ChEBI" id="CHEBI:30413"/>
        <label>4</label>
    </ligand>
</feature>
<evidence type="ECO:0000256" key="6">
    <source>
        <dbReference type="ARBA" id="ARBA00022519"/>
    </source>
</evidence>
<evidence type="ECO:0000256" key="16">
    <source>
        <dbReference type="PIRSR" id="PIRSR000014-2"/>
    </source>
</evidence>
<evidence type="ECO:0000256" key="7">
    <source>
        <dbReference type="ARBA" id="ARBA00022617"/>
    </source>
</evidence>
<evidence type="ECO:0000256" key="10">
    <source>
        <dbReference type="ARBA" id="ARBA00022982"/>
    </source>
</evidence>
<evidence type="ECO:0000256" key="12">
    <source>
        <dbReference type="ARBA" id="ARBA00023004"/>
    </source>
</evidence>
<dbReference type="GeneID" id="61229730"/>
<feature type="binding site" description="axial binding residue" evidence="16">
    <location>
        <position position="144"/>
    </location>
    <ligand>
        <name>heme</name>
        <dbReference type="ChEBI" id="CHEBI:30413"/>
        <label>3</label>
    </ligand>
    <ligandPart>
        <name>Fe</name>
        <dbReference type="ChEBI" id="CHEBI:18248"/>
    </ligandPart>
</feature>
<keyword evidence="12 14" id="KW-0408">Iron</keyword>
<keyword evidence="4 14" id="KW-0813">Transport</keyword>
<keyword evidence="11 17" id="KW-1133">Transmembrane helix</keyword>
<evidence type="ECO:0000313" key="19">
    <source>
        <dbReference type="EMBL" id="PSX07331.1"/>
    </source>
</evidence>
<dbReference type="EMBL" id="PYOY01000005">
    <property type="protein sequence ID" value="PSX07331.1"/>
    <property type="molecule type" value="Genomic_DNA"/>
</dbReference>
<feature type="binding site" description="covalent" evidence="15">
    <location>
        <position position="83"/>
    </location>
    <ligand>
        <name>heme</name>
        <dbReference type="ChEBI" id="CHEBI:30413"/>
        <label>2</label>
    </ligand>
</feature>
<keyword evidence="5 14" id="KW-1003">Cell membrane</keyword>
<dbReference type="Gene3D" id="1.10.3820.10">
    <property type="entry name" value="Di-heme elbow motif domain"/>
    <property type="match status" value="1"/>
</dbReference>
<feature type="binding site" description="covalent" evidence="15">
    <location>
        <position position="338"/>
    </location>
    <ligand>
        <name>heme</name>
        <dbReference type="ChEBI" id="CHEBI:30413"/>
        <label>5</label>
    </ligand>
</feature>
<evidence type="ECO:0000256" key="9">
    <source>
        <dbReference type="ARBA" id="ARBA00022723"/>
    </source>
</evidence>
<feature type="binding site" description="axial binding residue" evidence="16">
    <location>
        <position position="176"/>
    </location>
    <ligand>
        <name>heme</name>
        <dbReference type="ChEBI" id="CHEBI:30413"/>
        <label>4</label>
    </ligand>
    <ligandPart>
        <name>Fe</name>
        <dbReference type="ChEBI" id="CHEBI:18248"/>
    </ligandPart>
</feature>
<evidence type="ECO:0000256" key="11">
    <source>
        <dbReference type="ARBA" id="ARBA00022989"/>
    </source>
</evidence>
<keyword evidence="7 14" id="KW-0349">Heme</keyword>
<dbReference type="GO" id="GO:0009276">
    <property type="term" value="C:Gram-negative-bacterium-type cell wall"/>
    <property type="evidence" value="ECO:0007669"/>
    <property type="project" value="UniProtKB-UniRule"/>
</dbReference>
<dbReference type="InterPro" id="IPR005126">
    <property type="entry name" value="NapC/NirT_cyt_c_N"/>
</dbReference>
<dbReference type="InterPro" id="IPR038266">
    <property type="entry name" value="NapC/NirT_cytc_sf"/>
</dbReference>
<evidence type="ECO:0000256" key="15">
    <source>
        <dbReference type="PIRSR" id="PIRSR000014-1"/>
    </source>
</evidence>
<comment type="similarity">
    <text evidence="2 14">Belongs to the TorC/TorY family.</text>
</comment>
<dbReference type="PIRSF" id="PIRSF000014">
    <property type="entry name" value="4_hem_cytch_TorC"/>
    <property type="match status" value="1"/>
</dbReference>
<evidence type="ECO:0000256" key="13">
    <source>
        <dbReference type="ARBA" id="ARBA00023136"/>
    </source>
</evidence>
<feature type="binding site" description="covalent" evidence="15">
    <location>
        <position position="80"/>
    </location>
    <ligand>
        <name>heme</name>
        <dbReference type="ChEBI" id="CHEBI:30413"/>
        <label>2</label>
    </ligand>
</feature>
<keyword evidence="10 14" id="KW-0249">Electron transport</keyword>
<name>A0A0D8N4U7_PHOAN</name>
<dbReference type="SUPFAM" id="SSF48695">
    <property type="entry name" value="Multiheme cytochromes"/>
    <property type="match status" value="1"/>
</dbReference>
<keyword evidence="8 17" id="KW-0812">Transmembrane</keyword>
<organism evidence="19 22">
    <name type="scientific">Photobacterium angustum</name>
    <dbReference type="NCBI Taxonomy" id="661"/>
    <lineage>
        <taxon>Bacteria</taxon>
        <taxon>Pseudomonadati</taxon>
        <taxon>Pseudomonadota</taxon>
        <taxon>Gammaproteobacteria</taxon>
        <taxon>Vibrionales</taxon>
        <taxon>Vibrionaceae</taxon>
        <taxon>Photobacterium</taxon>
    </lineage>
</organism>
<feature type="transmembrane region" description="Helical" evidence="17">
    <location>
        <begin position="21"/>
        <end position="39"/>
    </location>
</feature>
<protein>
    <recommendedName>
        <fullName evidence="14">Cytochrome c-type protein</fullName>
    </recommendedName>
</protein>
<gene>
    <name evidence="19" type="primary">torC</name>
    <name evidence="20" type="ORF">C0W27_05590</name>
    <name evidence="19" type="ORF">C0W41_11880</name>
</gene>
<evidence type="ECO:0000313" key="21">
    <source>
        <dbReference type="Proteomes" id="UP000240989"/>
    </source>
</evidence>
<evidence type="ECO:0000259" key="18">
    <source>
        <dbReference type="Pfam" id="PF03264"/>
    </source>
</evidence>
<dbReference type="GO" id="GO:0005886">
    <property type="term" value="C:plasma membrane"/>
    <property type="evidence" value="ECO:0007669"/>
    <property type="project" value="UniProtKB-SubCell"/>
</dbReference>
<keyword evidence="21" id="KW-1185">Reference proteome</keyword>
<keyword evidence="6 14" id="KW-0997">Cell inner membrane</keyword>
<comment type="subcellular location">
    <subcellularLocation>
        <location evidence="1">Cell inner membrane</location>
        <topology evidence="1">Single-pass type II membrane protein</topology>
    </subcellularLocation>
</comment>
<dbReference type="Proteomes" id="UP000241440">
    <property type="component" value="Unassembled WGS sequence"/>
</dbReference>
<reference evidence="21 22" key="1">
    <citation type="submission" date="2018-01" db="EMBL/GenBank/DDBJ databases">
        <title>Whole genome sequencing of Histamine producing bacteria.</title>
        <authorList>
            <person name="Butler K."/>
        </authorList>
    </citation>
    <scope>NUCLEOTIDE SEQUENCE [LARGE SCALE GENOMIC DNA]</scope>
    <source>
        <strain evidence="19 22">A2-1</strain>
        <strain evidence="20 21">A6-1</strain>
    </source>
</reference>
<feature type="binding site" description="axial binding residue" evidence="16">
    <location>
        <position position="56"/>
    </location>
    <ligand>
        <name>heme</name>
        <dbReference type="ChEBI" id="CHEBI:30413"/>
        <label>1</label>
    </ligand>
    <ligandPart>
        <name>Fe</name>
        <dbReference type="ChEBI" id="CHEBI:18248"/>
    </ligandPart>
</feature>
<dbReference type="InterPro" id="IPR051174">
    <property type="entry name" value="Cytochrome_c-type_ET"/>
</dbReference>
<feature type="binding site" description="covalent" evidence="15">
    <location>
        <position position="55"/>
    </location>
    <ligand>
        <name>heme</name>
        <dbReference type="ChEBI" id="CHEBI:30413"/>
        <label>1</label>
    </ligand>
</feature>
<dbReference type="GO" id="GO:0009061">
    <property type="term" value="P:anaerobic respiration"/>
    <property type="evidence" value="ECO:0007669"/>
    <property type="project" value="TreeGrafter"/>
</dbReference>
<evidence type="ECO:0000256" key="3">
    <source>
        <dbReference type="ARBA" id="ARBA00007395"/>
    </source>
</evidence>
<keyword evidence="9 14" id="KW-0479">Metal-binding</keyword>
<dbReference type="FunFam" id="1.10.3820.10:FF:000001">
    <property type="entry name" value="Cytochrome c-type protein"/>
    <property type="match status" value="1"/>
</dbReference>
<accession>A0A0D8N4U7</accession>
<dbReference type="PANTHER" id="PTHR30333:SF1">
    <property type="entry name" value="CYTOCHROME C-TYPE PROTEIN NAPC"/>
    <property type="match status" value="1"/>
</dbReference>
<feature type="binding site" description="covalent" evidence="15">
    <location>
        <position position="140"/>
    </location>
    <ligand>
        <name>heme</name>
        <dbReference type="ChEBI" id="CHEBI:30413"/>
        <label>3</label>
    </ligand>
</feature>
<feature type="binding site" description="covalent" evidence="15">
    <location>
        <position position="175"/>
    </location>
    <ligand>
        <name>heme</name>
        <dbReference type="ChEBI" id="CHEBI:30413"/>
        <label>4</label>
    </ligand>
</feature>
<keyword evidence="13 14" id="KW-0472">Membrane</keyword>
<dbReference type="EMBL" id="PYOU01000003">
    <property type="protein sequence ID" value="PSX11838.1"/>
    <property type="molecule type" value="Genomic_DNA"/>
</dbReference>
<evidence type="ECO:0000256" key="17">
    <source>
        <dbReference type="SAM" id="Phobius"/>
    </source>
</evidence>
<dbReference type="RefSeq" id="WP_005368457.1">
    <property type="nucleotide sequence ID" value="NZ_JAKJTG010000010.1"/>
</dbReference>
<comment type="similarity">
    <text evidence="3">Belongs to the NapC/NirT/NrfH family.</text>
</comment>
<dbReference type="InterPro" id="IPR009154">
    <property type="entry name" value="Membr-bd_4haem_cyt_TorC"/>
</dbReference>
<dbReference type="GO" id="GO:0005506">
    <property type="term" value="F:iron ion binding"/>
    <property type="evidence" value="ECO:0007669"/>
    <property type="project" value="UniProtKB-UniRule"/>
</dbReference>
<sequence length="392" mass="44133">MKSFLLKAWQTLSRPSVHISLGVLTLGGFIAGVIFWGGFNTALEATNTEEFCVGCHAENVAPEYANTIHDKNRSGVRATCPDCHVPHDWTDKIARKIQASKEVFAHVAGFIDTPEKFEDRRLVLAQHEWERFKANGSQECRDCHDYKGMDFTKMSPVARIQMKNAAERDQSCVDCHKGIAHHLPKNMDTSGGMISELVQLSHDTKYNKGEEVYSVRFLPVYEDKDMKVEAGLLNPASGVKVIDETDNAVEVEIAGWRKDKGYGRVIQEDFGMNIPVASLLKESAQNDKVVDKYEEKVDDLTGLPWQRVTAKVWMPKDSLVNDITPVWEKAKSAYTTNCSVCHTQPAENHFDANTWPGMFNGMLAFVNFDRDSEAVVRKYLQKHSSDFSDAQH</sequence>
<evidence type="ECO:0000256" key="8">
    <source>
        <dbReference type="ARBA" id="ARBA00022692"/>
    </source>
</evidence>
<feature type="binding site" description="covalent" evidence="15">
    <location>
        <position position="52"/>
    </location>
    <ligand>
        <name>heme</name>
        <dbReference type="ChEBI" id="CHEBI:30413"/>
        <label>1</label>
    </ligand>
</feature>
<dbReference type="GO" id="GO:0020037">
    <property type="term" value="F:heme binding"/>
    <property type="evidence" value="ECO:0007669"/>
    <property type="project" value="UniProtKB-UniRule"/>
</dbReference>
<feature type="binding site" description="covalent" evidence="15">
    <location>
        <position position="341"/>
    </location>
    <ligand>
        <name>heme</name>
        <dbReference type="ChEBI" id="CHEBI:30413"/>
        <label>5</label>
    </ligand>
</feature>
<feature type="binding site" description="axial binding residue" evidence="16">
    <location>
        <position position="84"/>
    </location>
    <ligand>
        <name>heme</name>
        <dbReference type="ChEBI" id="CHEBI:30413"/>
        <label>2</label>
    </ligand>
    <ligandPart>
        <name>Fe</name>
        <dbReference type="ChEBI" id="CHEBI:18248"/>
    </ligandPart>
</feature>
<evidence type="ECO:0000256" key="4">
    <source>
        <dbReference type="ARBA" id="ARBA00022448"/>
    </source>
</evidence>
<dbReference type="InterPro" id="IPR036280">
    <property type="entry name" value="Multihaem_cyt_sf"/>
</dbReference>
<evidence type="ECO:0000256" key="2">
    <source>
        <dbReference type="ARBA" id="ARBA00006417"/>
    </source>
</evidence>
<feature type="binding site" description="covalent" evidence="15">
    <location>
        <position position="143"/>
    </location>
    <ligand>
        <name>heme</name>
        <dbReference type="ChEBI" id="CHEBI:30413"/>
        <label>3</label>
    </ligand>
</feature>
<evidence type="ECO:0000313" key="20">
    <source>
        <dbReference type="EMBL" id="PSX11838.1"/>
    </source>
</evidence>
<evidence type="ECO:0000256" key="5">
    <source>
        <dbReference type="ARBA" id="ARBA00022475"/>
    </source>
</evidence>
<comment type="caution">
    <text evidence="19">The sequence shown here is derived from an EMBL/GenBank/DDBJ whole genome shotgun (WGS) entry which is preliminary data.</text>
</comment>
<dbReference type="AlphaFoldDB" id="A0A0D8N4U7"/>
<evidence type="ECO:0000256" key="14">
    <source>
        <dbReference type="PIRNR" id="PIRNR000014"/>
    </source>
</evidence>
<dbReference type="NCBIfam" id="TIGR02162">
    <property type="entry name" value="torC"/>
    <property type="match status" value="1"/>
</dbReference>
<evidence type="ECO:0000256" key="1">
    <source>
        <dbReference type="ARBA" id="ARBA00004249"/>
    </source>
</evidence>
<dbReference type="GO" id="GO:0009055">
    <property type="term" value="F:electron transfer activity"/>
    <property type="evidence" value="ECO:0007669"/>
    <property type="project" value="UniProtKB-UniRule"/>
</dbReference>
<proteinExistence type="inferred from homology"/>
<feature type="domain" description="NapC/NirT cytochrome c N-terminal" evidence="18">
    <location>
        <begin position="15"/>
        <end position="185"/>
    </location>
</feature>
<dbReference type="PANTHER" id="PTHR30333">
    <property type="entry name" value="CYTOCHROME C-TYPE PROTEIN"/>
    <property type="match status" value="1"/>
</dbReference>